<dbReference type="PANTHER" id="PTHR40743:SF1">
    <property type="entry name" value="POSSIBLE GLYCOSYLTRANSFERASE"/>
    <property type="match status" value="1"/>
</dbReference>
<dbReference type="RefSeq" id="WP_135429313.1">
    <property type="nucleotide sequence ID" value="NZ_RPEM01000003.1"/>
</dbReference>
<dbReference type="Gene3D" id="3.40.50.11340">
    <property type="match status" value="1"/>
</dbReference>
<accession>A0ABY2KN23</accession>
<reference evidence="1 2" key="1">
    <citation type="submission" date="2018-11" db="EMBL/GenBank/DDBJ databases">
        <title>Tabrizicola sp. isolated from sediment of alpine lake.</title>
        <authorList>
            <person name="Liu Z."/>
        </authorList>
    </citation>
    <scope>NUCLEOTIDE SEQUENCE [LARGE SCALE GENOMIC DNA]</scope>
    <source>
        <strain evidence="1 2">DRYC-M-16</strain>
    </source>
</reference>
<organism evidence="1 2">
    <name type="scientific">Pseudotabrizicola sediminis</name>
    <dbReference type="NCBI Taxonomy" id="2486418"/>
    <lineage>
        <taxon>Bacteria</taxon>
        <taxon>Pseudomonadati</taxon>
        <taxon>Pseudomonadota</taxon>
        <taxon>Alphaproteobacteria</taxon>
        <taxon>Rhodobacterales</taxon>
        <taxon>Paracoccaceae</taxon>
        <taxon>Pseudotabrizicola</taxon>
    </lineage>
</organism>
<dbReference type="Proteomes" id="UP000297741">
    <property type="component" value="Unassembled WGS sequence"/>
</dbReference>
<dbReference type="EMBL" id="RPEM01000003">
    <property type="protein sequence ID" value="TGD44053.1"/>
    <property type="molecule type" value="Genomic_DNA"/>
</dbReference>
<name>A0ABY2KN23_9RHOB</name>
<dbReference type="PANTHER" id="PTHR40743">
    <property type="entry name" value="NUCLEOTIDE-DIPHOSPHO-SUGAR TRANSFERASE CONTAINING PROTEIN"/>
    <property type="match status" value="1"/>
</dbReference>
<proteinExistence type="predicted"/>
<gene>
    <name evidence="1" type="ORF">EEB11_04890</name>
</gene>
<evidence type="ECO:0000313" key="1">
    <source>
        <dbReference type="EMBL" id="TGD44053.1"/>
    </source>
</evidence>
<keyword evidence="2" id="KW-1185">Reference proteome</keyword>
<comment type="caution">
    <text evidence="1">The sequence shown here is derived from an EMBL/GenBank/DDBJ whole genome shotgun (WGS) entry which is preliminary data.</text>
</comment>
<dbReference type="Gene3D" id="3.40.50.11350">
    <property type="match status" value="1"/>
</dbReference>
<protein>
    <submittedName>
        <fullName evidence="1">Uncharacterized protein</fullName>
    </submittedName>
</protein>
<sequence>MAALSHLFIDAQHGLCNRLRAMASAAVIARATGRQLVVVWRPDHHCQARLADLLDYPGPVIEDDSADRFRARATRVYNYMEIEPGSAYGAAVLGGTDPGGDVYIRSAYSLTSHLTSMAQEQLFLRRLVPSQPVWDLVQSVPHPSDVAAHIRMATGPDFEHLSFESSANWPAERHRELTEWRQKSDVSRFVDRLSRAFDQGARHAFVAADLAATYSALSDRFGTRLRFLPRDSYDRSARQLQYALADLMLLTTAPLLLASHWSSFSDVAQRLSRPFHRVERSGIDF</sequence>
<evidence type="ECO:0000313" key="2">
    <source>
        <dbReference type="Proteomes" id="UP000297741"/>
    </source>
</evidence>